<evidence type="ECO:0000313" key="3">
    <source>
        <dbReference type="EMBL" id="UTY27648.1"/>
    </source>
</evidence>
<comment type="similarity">
    <text evidence="1">Belongs to the myoviridae tail sheath protein family.</text>
</comment>
<dbReference type="Gene3D" id="3.40.50.11790">
    <property type="match status" value="1"/>
</dbReference>
<feature type="domain" description="Tail sheath protein subtilisin-like" evidence="2">
    <location>
        <begin position="300"/>
        <end position="461"/>
    </location>
</feature>
<organism evidence="3 4">
    <name type="scientific">Treponema putidum</name>
    <dbReference type="NCBI Taxonomy" id="221027"/>
    <lineage>
        <taxon>Bacteria</taxon>
        <taxon>Pseudomonadati</taxon>
        <taxon>Spirochaetota</taxon>
        <taxon>Spirochaetia</taxon>
        <taxon>Spirochaetales</taxon>
        <taxon>Treponemataceae</taxon>
        <taxon>Treponema</taxon>
    </lineage>
</organism>
<dbReference type="Proteomes" id="UP001059401">
    <property type="component" value="Chromosome"/>
</dbReference>
<sequence>MGVRPVIFESAGRRTSHLIPGVFSRSASIKSRSGGVSAGNVVVLGYAASGKPNTLYEFGSIEEAKAVLKSGELLKAIAHTFSPAKGYTPQSVLAVRVGNALQSSRTLRGNGVDVLTVFSNDYGEGSNLIQMKWNNNASEHKVTVELKRKSETFKREIQNPLMEITYKGEGAVCNVSVSSEGLKIAANDKPTDSIEILFNEYTTIESVVSRLNEKGCYAASVVTSKEDTPSTELDFLGAFSSNKNDKFSLYANLYEAIRQLQTCPFAGKKIELNSSENYMPEDDSDFVNFSGGQGAEKISEEWVKALQVLKAEDVNIITTPCTDEDVQNLIVAHCEVMSSVENRKERTFILGGKINENDEASINKAKMFNSRLGSYTGDSIKAVDPMTGAVEVLPASYFACKLAGLESCLAVNQPLTNKVVDVIEFTKKHTVTELKKLIQGGVLAGGKNDDGKLVTIRAVTTYQGEELQDVERSMVREALYMSRDLRQRLNSAIGNPGVSGSLQDDLATLKIAANDWFSSGLILKSDDGELVWGVSTREDGDAIFITFSRFLVAPRNFIFITENNHVYSGSATTVAI</sequence>
<dbReference type="Pfam" id="PF04984">
    <property type="entry name" value="Phage_sheath_1"/>
    <property type="match status" value="1"/>
</dbReference>
<accession>A0ABY5HS44</accession>
<name>A0ABY5HS44_9SPIR</name>
<reference evidence="3" key="1">
    <citation type="submission" date="2019-04" db="EMBL/GenBank/DDBJ databases">
        <title>Whole genome sequencing of oral phylogroup 2 treponemes.</title>
        <authorList>
            <person name="Chan Y."/>
            <person name="Zeng H.H."/>
            <person name="Yu X.L."/>
            <person name="Leung W.K."/>
            <person name="Watt R.M."/>
        </authorList>
    </citation>
    <scope>NUCLEOTIDE SEQUENCE</scope>
    <source>
        <strain evidence="3">OMZ 847</strain>
    </source>
</reference>
<dbReference type="EMBL" id="CP038802">
    <property type="protein sequence ID" value="UTY27648.1"/>
    <property type="molecule type" value="Genomic_DNA"/>
</dbReference>
<dbReference type="RefSeq" id="WP_255805673.1">
    <property type="nucleotide sequence ID" value="NZ_CP038802.1"/>
</dbReference>
<evidence type="ECO:0000256" key="1">
    <source>
        <dbReference type="ARBA" id="ARBA00008005"/>
    </source>
</evidence>
<keyword evidence="4" id="KW-1185">Reference proteome</keyword>
<evidence type="ECO:0000259" key="2">
    <source>
        <dbReference type="Pfam" id="PF04984"/>
    </source>
</evidence>
<dbReference type="Gene3D" id="3.30.1370.220">
    <property type="match status" value="1"/>
</dbReference>
<proteinExistence type="inferred from homology"/>
<evidence type="ECO:0000313" key="4">
    <source>
        <dbReference type="Proteomes" id="UP001059401"/>
    </source>
</evidence>
<dbReference type="InterPro" id="IPR035089">
    <property type="entry name" value="Phage_sheath_subtilisin"/>
</dbReference>
<protein>
    <recommendedName>
        <fullName evidence="2">Tail sheath protein subtilisin-like domain-containing protein</fullName>
    </recommendedName>
</protein>
<gene>
    <name evidence="3" type="ORF">E4N76_00595</name>
</gene>